<evidence type="ECO:0000313" key="13">
    <source>
        <dbReference type="EMBL" id="CCD24385.1"/>
    </source>
</evidence>
<sequence length="493" mass="55214">MTGEIITLQIGQCGNHVGKQFWSQLADEHGLNRSGESTQATTNTTDNNAKTNIARDDFTTPFFKENNNSTRYTPRAIMIDMEPSAIFDVQNHFPGFFDDRNTWISQGELGAGNTWAKGYDCGTTNEDTFLNMIDKEIDSTENFEGFQIIHSVAGGTGSGLGSSLLEAISERYPKKFLSTYSVFPGKESEVVVQPYNTILTLRRLAENSDAAIIFDNNALLDLTGKVFRDPKTDYDHTNQLIAATMSSITNSIRFPSYMYCSMPSIFSTLVPSPDLQFLSPSFTPFTSDYVTQTQTHHNTYKRNNTAYDVLLDLLDPSNSLISSHVNNPTYFNVFNTIIGNVDRNDITRAIGKIQQRINFAPWASNIVHVNVGRRSPYLIEKKTNNTCTNEINGMMLASSTQILSVLDRACKTFDKIFAKKAFLKTFEDGNLFKNGQDEFIASREVVQNVIDEYLAATGEDYLDEVLIPDENMFGDYNDTVGHKNIDDEGDNIM</sequence>
<dbReference type="InterPro" id="IPR000217">
    <property type="entry name" value="Tubulin"/>
</dbReference>
<evidence type="ECO:0000313" key="14">
    <source>
        <dbReference type="Proteomes" id="UP000000689"/>
    </source>
</evidence>
<dbReference type="SUPFAM" id="SSF55307">
    <property type="entry name" value="Tubulin C-terminal domain-like"/>
    <property type="match status" value="1"/>
</dbReference>
<evidence type="ECO:0000256" key="9">
    <source>
        <dbReference type="RuleBase" id="RU000352"/>
    </source>
</evidence>
<evidence type="ECO:0000259" key="11">
    <source>
        <dbReference type="SMART" id="SM00864"/>
    </source>
</evidence>
<dbReference type="GO" id="GO:0005822">
    <property type="term" value="C:inner plaque of spindle pole body"/>
    <property type="evidence" value="ECO:0007669"/>
    <property type="project" value="EnsemblFungi"/>
</dbReference>
<feature type="domain" description="Tubulin/FtsZ 2-layer sandwich" evidence="12">
    <location>
        <begin position="258"/>
        <end position="411"/>
    </location>
</feature>
<dbReference type="SMART" id="SM00864">
    <property type="entry name" value="Tubulin"/>
    <property type="match status" value="1"/>
</dbReference>
<evidence type="ECO:0000256" key="2">
    <source>
        <dbReference type="ARBA" id="ARBA00009636"/>
    </source>
</evidence>
<evidence type="ECO:0000256" key="4">
    <source>
        <dbReference type="ARBA" id="ARBA00022490"/>
    </source>
</evidence>
<protein>
    <recommendedName>
        <fullName evidence="3 9">Tubulin gamma chain</fullName>
    </recommendedName>
</protein>
<dbReference type="GO" id="GO:0005824">
    <property type="term" value="C:outer plaque of spindle pole body"/>
    <property type="evidence" value="ECO:0007669"/>
    <property type="project" value="EnsemblFungi"/>
</dbReference>
<evidence type="ECO:0000259" key="12">
    <source>
        <dbReference type="SMART" id="SM00865"/>
    </source>
</evidence>
<comment type="function">
    <text evidence="9">Tubulin is the major constituent of microtubules, protein filaments consisting of alpha- and beta-tubulin heterodimers. Gamma-tubulin is a key component of the gamma-tubulin ring complex (gTuRC) which mediates microtubule nucleation. The gTuRC regulates the minus-end nucleation of alpha-beta tubulin heterodimers that grow into microtubule protafilaments, a critical step in centrosome duplication and spindle formation.</text>
</comment>
<dbReference type="InterPro" id="IPR002454">
    <property type="entry name" value="Gamma_tubulin"/>
</dbReference>
<dbReference type="GO" id="GO:0031122">
    <property type="term" value="P:cytoplasmic microtubule organization"/>
    <property type="evidence" value="ECO:0007669"/>
    <property type="project" value="InterPro"/>
</dbReference>
<dbReference type="InterPro" id="IPR037103">
    <property type="entry name" value="Tubulin/FtsZ-like_C"/>
</dbReference>
<evidence type="ECO:0000256" key="8">
    <source>
        <dbReference type="ARBA" id="ARBA00023212"/>
    </source>
</evidence>
<dbReference type="InterPro" id="IPR018316">
    <property type="entry name" value="Tubulin/FtsZ_2-layer-sand-dom"/>
</dbReference>
<dbReference type="Pfam" id="PF03953">
    <property type="entry name" value="Tubulin_C"/>
    <property type="match status" value="1"/>
</dbReference>
<dbReference type="InterPro" id="IPR017975">
    <property type="entry name" value="Tubulin_CS"/>
</dbReference>
<dbReference type="GO" id="GO:0007052">
    <property type="term" value="P:mitotic spindle organization"/>
    <property type="evidence" value="ECO:0007669"/>
    <property type="project" value="EnsemblFungi"/>
</dbReference>
<dbReference type="GeneID" id="11494939"/>
<feature type="compositionally biased region" description="Low complexity" evidence="10">
    <location>
        <begin position="38"/>
        <end position="51"/>
    </location>
</feature>
<keyword evidence="7 9" id="KW-0342">GTP-binding</keyword>
<dbReference type="GO" id="GO:0051417">
    <property type="term" value="P:microtubule nucleation by spindle pole body"/>
    <property type="evidence" value="ECO:0007669"/>
    <property type="project" value="EnsemblFungi"/>
</dbReference>
<dbReference type="AlphaFoldDB" id="G0W9C4"/>
<keyword evidence="14" id="KW-1185">Reference proteome</keyword>
<comment type="similarity">
    <text evidence="2 9">Belongs to the tubulin family.</text>
</comment>
<dbReference type="PRINTS" id="PR01164">
    <property type="entry name" value="GAMMATUBULIN"/>
</dbReference>
<dbReference type="InterPro" id="IPR003008">
    <property type="entry name" value="Tubulin_FtsZ_GTPase"/>
</dbReference>
<keyword evidence="4" id="KW-0963">Cytoplasm</keyword>
<keyword evidence="6 9" id="KW-0547">Nucleotide-binding</keyword>
<dbReference type="OrthoDB" id="10249382at2759"/>
<dbReference type="InterPro" id="IPR008280">
    <property type="entry name" value="Tub_FtsZ_C"/>
</dbReference>
<dbReference type="GO" id="GO:0005874">
    <property type="term" value="C:microtubule"/>
    <property type="evidence" value="ECO:0007669"/>
    <property type="project" value="UniProtKB-KW"/>
</dbReference>
<name>G0W9C4_NAUDC</name>
<evidence type="ECO:0000256" key="5">
    <source>
        <dbReference type="ARBA" id="ARBA00022701"/>
    </source>
</evidence>
<dbReference type="Gene3D" id="1.10.287.600">
    <property type="entry name" value="Helix hairpin bin"/>
    <property type="match status" value="1"/>
</dbReference>
<evidence type="ECO:0000256" key="6">
    <source>
        <dbReference type="ARBA" id="ARBA00022741"/>
    </source>
</evidence>
<dbReference type="Gene3D" id="3.30.1330.20">
    <property type="entry name" value="Tubulin/FtsZ, C-terminal domain"/>
    <property type="match status" value="1"/>
</dbReference>
<dbReference type="SMART" id="SM00865">
    <property type="entry name" value="Tubulin_C"/>
    <property type="match status" value="1"/>
</dbReference>
<evidence type="ECO:0000256" key="1">
    <source>
        <dbReference type="ARBA" id="ARBA00004267"/>
    </source>
</evidence>
<dbReference type="RefSeq" id="XP_003669628.1">
    <property type="nucleotide sequence ID" value="XM_003669580.1"/>
</dbReference>
<dbReference type="EMBL" id="HE580270">
    <property type="protein sequence ID" value="CCD24385.1"/>
    <property type="molecule type" value="Genomic_DNA"/>
</dbReference>
<evidence type="ECO:0000256" key="3">
    <source>
        <dbReference type="ARBA" id="ARBA00018848"/>
    </source>
</evidence>
<dbReference type="KEGG" id="ndi:NDAI_0D00710"/>
<accession>G0W9C4</accession>
<dbReference type="GO" id="GO:2000767">
    <property type="term" value="P:positive regulation of cytoplasmic translation"/>
    <property type="evidence" value="ECO:0007669"/>
    <property type="project" value="EnsemblFungi"/>
</dbReference>
<reference evidence="13 14" key="1">
    <citation type="journal article" date="2011" name="Proc. Natl. Acad. Sci. U.S.A.">
        <title>Evolutionary erosion of yeast sex chromosomes by mating-type switching accidents.</title>
        <authorList>
            <person name="Gordon J.L."/>
            <person name="Armisen D."/>
            <person name="Proux-Wera E."/>
            <person name="Oheigeartaigh S.S."/>
            <person name="Byrne K.P."/>
            <person name="Wolfe K.H."/>
        </authorList>
    </citation>
    <scope>NUCLEOTIDE SEQUENCE [LARGE SCALE GENOMIC DNA]</scope>
    <source>
        <strain evidence="14">ATCC 10597 / BCRC 20456 / CBS 421 / NBRC 0211 / NRRL Y-12639</strain>
    </source>
</reference>
<feature type="region of interest" description="Disordered" evidence="10">
    <location>
        <begin position="32"/>
        <end position="51"/>
    </location>
</feature>
<dbReference type="eggNOG" id="KOG1374">
    <property type="taxonomic scope" value="Eukaryota"/>
</dbReference>
<gene>
    <name evidence="13" type="primary">NDAI0D00710</name>
    <name evidence="13" type="ordered locus">NDAI_0D00710</name>
</gene>
<dbReference type="HOGENOM" id="CLU_015718_1_0_1"/>
<dbReference type="Gene3D" id="3.40.50.1440">
    <property type="entry name" value="Tubulin/FtsZ, GTPase domain"/>
    <property type="match status" value="1"/>
</dbReference>
<dbReference type="Proteomes" id="UP000000689">
    <property type="component" value="Chromosome 4"/>
</dbReference>
<proteinExistence type="inferred from homology"/>
<dbReference type="PRINTS" id="PR01161">
    <property type="entry name" value="TUBULIN"/>
</dbReference>
<comment type="subcellular location">
    <subcellularLocation>
        <location evidence="1">Cytoplasm</location>
        <location evidence="1">Cytoskeleton</location>
        <location evidence="1">Microtubule organizing center</location>
    </subcellularLocation>
</comment>
<dbReference type="CDD" id="cd02188">
    <property type="entry name" value="gamma_tubulin"/>
    <property type="match status" value="1"/>
</dbReference>
<keyword evidence="8" id="KW-0206">Cytoskeleton</keyword>
<evidence type="ECO:0000256" key="10">
    <source>
        <dbReference type="SAM" id="MobiDB-lite"/>
    </source>
</evidence>
<dbReference type="Pfam" id="PF00091">
    <property type="entry name" value="Tubulin"/>
    <property type="match status" value="1"/>
</dbReference>
<dbReference type="PROSITE" id="PS00227">
    <property type="entry name" value="TUBULIN"/>
    <property type="match status" value="1"/>
</dbReference>
<dbReference type="SUPFAM" id="SSF52490">
    <property type="entry name" value="Tubulin nucleotide-binding domain-like"/>
    <property type="match status" value="1"/>
</dbReference>
<dbReference type="GO" id="GO:0005200">
    <property type="term" value="F:structural constituent of cytoskeleton"/>
    <property type="evidence" value="ECO:0007669"/>
    <property type="project" value="EnsemblFungi"/>
</dbReference>
<dbReference type="InterPro" id="IPR036525">
    <property type="entry name" value="Tubulin/FtsZ_GTPase_sf"/>
</dbReference>
<evidence type="ECO:0000256" key="7">
    <source>
        <dbReference type="ARBA" id="ARBA00023134"/>
    </source>
</evidence>
<keyword evidence="5 9" id="KW-0493">Microtubule</keyword>
<dbReference type="OMA" id="HRYISIL"/>
<feature type="domain" description="Tubulin/FtsZ GTPase" evidence="11">
    <location>
        <begin position="59"/>
        <end position="256"/>
    </location>
</feature>
<dbReference type="STRING" id="1071378.G0W9C4"/>
<dbReference type="GO" id="GO:0005525">
    <property type="term" value="F:GTP binding"/>
    <property type="evidence" value="ECO:0007669"/>
    <property type="project" value="UniProtKB-UniRule"/>
</dbReference>
<dbReference type="InterPro" id="IPR023123">
    <property type="entry name" value="Tubulin_C"/>
</dbReference>
<dbReference type="PANTHER" id="PTHR11588">
    <property type="entry name" value="TUBULIN"/>
    <property type="match status" value="1"/>
</dbReference>
<dbReference type="GO" id="GO:0008275">
    <property type="term" value="C:gamma-tubulin small complex"/>
    <property type="evidence" value="ECO:0007669"/>
    <property type="project" value="EnsemblFungi"/>
</dbReference>
<organism evidence="13 14">
    <name type="scientific">Naumovozyma dairenensis (strain ATCC 10597 / BCRC 20456 / CBS 421 / NBRC 0211 / NRRL Y-12639)</name>
    <name type="common">Saccharomyces dairenensis</name>
    <dbReference type="NCBI Taxonomy" id="1071378"/>
    <lineage>
        <taxon>Eukaryota</taxon>
        <taxon>Fungi</taxon>
        <taxon>Dikarya</taxon>
        <taxon>Ascomycota</taxon>
        <taxon>Saccharomycotina</taxon>
        <taxon>Saccharomycetes</taxon>
        <taxon>Saccharomycetales</taxon>
        <taxon>Saccharomycetaceae</taxon>
        <taxon>Naumovozyma</taxon>
    </lineage>
</organism>